<organism evidence="6 7">
    <name type="scientific">Trinickia caryophylli</name>
    <name type="common">Paraburkholderia caryophylli</name>
    <dbReference type="NCBI Taxonomy" id="28094"/>
    <lineage>
        <taxon>Bacteria</taxon>
        <taxon>Pseudomonadati</taxon>
        <taxon>Pseudomonadota</taxon>
        <taxon>Betaproteobacteria</taxon>
        <taxon>Burkholderiales</taxon>
        <taxon>Burkholderiaceae</taxon>
        <taxon>Trinickia</taxon>
    </lineage>
</organism>
<dbReference type="RefSeq" id="WP_085227449.1">
    <property type="nucleotide sequence ID" value="NZ_BSQD01000004.1"/>
</dbReference>
<dbReference type="InterPro" id="IPR025997">
    <property type="entry name" value="SBP_2_dom"/>
</dbReference>
<dbReference type="GO" id="GO:0030313">
    <property type="term" value="C:cell envelope"/>
    <property type="evidence" value="ECO:0007669"/>
    <property type="project" value="UniProtKB-SubCell"/>
</dbReference>
<dbReference type="CDD" id="cd06301">
    <property type="entry name" value="PBP1_rhizopine_binding-like"/>
    <property type="match status" value="1"/>
</dbReference>
<dbReference type="OrthoDB" id="9769193at2"/>
<dbReference type="PROSITE" id="PS51257">
    <property type="entry name" value="PROKAR_LIPOPROTEIN"/>
    <property type="match status" value="1"/>
</dbReference>
<feature type="chain" id="PRO_5012801372" evidence="4">
    <location>
        <begin position="26"/>
        <end position="317"/>
    </location>
</feature>
<evidence type="ECO:0000256" key="1">
    <source>
        <dbReference type="ARBA" id="ARBA00004196"/>
    </source>
</evidence>
<comment type="subcellular location">
    <subcellularLocation>
        <location evidence="1">Cell envelope</location>
    </subcellularLocation>
</comment>
<dbReference type="EMBL" id="FXAH01000005">
    <property type="protein sequence ID" value="SMF31509.1"/>
    <property type="molecule type" value="Genomic_DNA"/>
</dbReference>
<evidence type="ECO:0000256" key="3">
    <source>
        <dbReference type="ARBA" id="ARBA00022729"/>
    </source>
</evidence>
<feature type="domain" description="Periplasmic binding protein" evidence="5">
    <location>
        <begin position="36"/>
        <end position="291"/>
    </location>
</feature>
<protein>
    <submittedName>
        <fullName evidence="6">Monosaccharide ABC transporter substrate-binding protein, CUT2 family</fullName>
    </submittedName>
</protein>
<evidence type="ECO:0000256" key="4">
    <source>
        <dbReference type="SAM" id="SignalP"/>
    </source>
</evidence>
<name>A0A1X7EC97_TRICW</name>
<evidence type="ECO:0000313" key="6">
    <source>
        <dbReference type="EMBL" id="SMF31509.1"/>
    </source>
</evidence>
<dbReference type="InterPro" id="IPR028082">
    <property type="entry name" value="Peripla_BP_I"/>
</dbReference>
<dbReference type="SUPFAM" id="SSF53822">
    <property type="entry name" value="Periplasmic binding protein-like I"/>
    <property type="match status" value="1"/>
</dbReference>
<reference evidence="7" key="1">
    <citation type="submission" date="2017-04" db="EMBL/GenBank/DDBJ databases">
        <authorList>
            <person name="Varghese N."/>
            <person name="Submissions S."/>
        </authorList>
    </citation>
    <scope>NUCLEOTIDE SEQUENCE [LARGE SCALE GENOMIC DNA]</scope>
    <source>
        <strain evidence="7">Ballard 720</strain>
    </source>
</reference>
<evidence type="ECO:0000259" key="5">
    <source>
        <dbReference type="Pfam" id="PF13407"/>
    </source>
</evidence>
<feature type="signal peptide" evidence="4">
    <location>
        <begin position="1"/>
        <end position="25"/>
    </location>
</feature>
<dbReference type="PANTHER" id="PTHR46847:SF1">
    <property type="entry name" value="D-ALLOSE-BINDING PERIPLASMIC PROTEIN-RELATED"/>
    <property type="match status" value="1"/>
</dbReference>
<keyword evidence="7" id="KW-1185">Reference proteome</keyword>
<gene>
    <name evidence="6" type="ORF">SAMN06295900_105197</name>
</gene>
<dbReference type="AlphaFoldDB" id="A0A1X7EC97"/>
<accession>A0A1X7EC97</accession>
<sequence>MKLIRVLVAAAVVVAAAAGCGQAFAQAAEVSKPKLGVAMAEFDDTFPTLVREAISKEARNRGWKPVFADGHSDQKRQDQEVQDLIARDHVAALVILPVDATATSVMTNAARAAGVPVVYVNRKPAESLGKGFGYVGSEDIVAGRLQGEYVAQQLGGKGDIAIMIGVPSTAAAAQRTQGVKEVLSRHPGMHIVAEEVGDWRRDKGLEITKNWLTQGRKIDAIVSNNDEMAIGAIIALRKAGRAPDSIFIMGVDATPDGLAQMDKGALKATVYQDAVGQGKTSVDLVMRMKAGDASAPATMTIPFRLITPQNYKELLAY</sequence>
<evidence type="ECO:0000313" key="7">
    <source>
        <dbReference type="Proteomes" id="UP000192911"/>
    </source>
</evidence>
<dbReference type="GO" id="GO:0030246">
    <property type="term" value="F:carbohydrate binding"/>
    <property type="evidence" value="ECO:0007669"/>
    <property type="project" value="UniProtKB-ARBA"/>
</dbReference>
<proteinExistence type="inferred from homology"/>
<comment type="similarity">
    <text evidence="2">Belongs to the bacterial solute-binding protein 2 family.</text>
</comment>
<dbReference type="GeneID" id="95553721"/>
<dbReference type="STRING" id="28094.SAMN06295900_105197"/>
<keyword evidence="3 4" id="KW-0732">Signal</keyword>
<dbReference type="Gene3D" id="3.40.50.2300">
    <property type="match status" value="2"/>
</dbReference>
<dbReference type="Pfam" id="PF13407">
    <property type="entry name" value="Peripla_BP_4"/>
    <property type="match status" value="1"/>
</dbReference>
<dbReference type="PANTHER" id="PTHR46847">
    <property type="entry name" value="D-ALLOSE-BINDING PERIPLASMIC PROTEIN-RELATED"/>
    <property type="match status" value="1"/>
</dbReference>
<evidence type="ECO:0000256" key="2">
    <source>
        <dbReference type="ARBA" id="ARBA00007639"/>
    </source>
</evidence>
<dbReference type="Proteomes" id="UP000192911">
    <property type="component" value="Unassembled WGS sequence"/>
</dbReference>